<feature type="transmembrane region" description="Helical" evidence="1">
    <location>
        <begin position="48"/>
        <end position="74"/>
    </location>
</feature>
<dbReference type="Proteomes" id="UP001501319">
    <property type="component" value="Unassembled WGS sequence"/>
</dbReference>
<feature type="transmembrane region" description="Helical" evidence="1">
    <location>
        <begin position="112"/>
        <end position="131"/>
    </location>
</feature>
<keyword evidence="1" id="KW-1133">Transmembrane helix</keyword>
<comment type="caution">
    <text evidence="2">The sequence shown here is derived from an EMBL/GenBank/DDBJ whole genome shotgun (WGS) entry which is preliminary data.</text>
</comment>
<proteinExistence type="predicted"/>
<keyword evidence="1" id="KW-0472">Membrane</keyword>
<feature type="transmembrane region" description="Helical" evidence="1">
    <location>
        <begin position="137"/>
        <end position="161"/>
    </location>
</feature>
<feature type="transmembrane region" description="Helical" evidence="1">
    <location>
        <begin position="80"/>
        <end position="100"/>
    </location>
</feature>
<evidence type="ECO:0000256" key="1">
    <source>
        <dbReference type="SAM" id="Phobius"/>
    </source>
</evidence>
<dbReference type="RefSeq" id="WP_344111914.1">
    <property type="nucleotide sequence ID" value="NZ_BAAANE010000004.1"/>
</dbReference>
<keyword evidence="3" id="KW-1185">Reference proteome</keyword>
<feature type="transmembrane region" description="Helical" evidence="1">
    <location>
        <begin position="6"/>
        <end position="27"/>
    </location>
</feature>
<protein>
    <submittedName>
        <fullName evidence="2">Uncharacterized protein</fullName>
    </submittedName>
</protein>
<feature type="transmembrane region" description="Helical" evidence="1">
    <location>
        <begin position="173"/>
        <end position="193"/>
    </location>
</feature>
<sequence length="195" mass="21438">MGVTFAASQFPPLALGFFGLGVGYLIWGTQELFGFPERDERVDRSLGVWGLWMPGFCQLVTGLILFVGLTWFQVFASDKILYMAALAFSAYGIHWFALGWNRYRGNDPRPNVGMSVAFTVLSALGATVFFHGGDWPVGLLFIGLAAIYVTDFFIALGADLFEPILGLIRVVTGLWLMYLMSAVTLNFAAGFHLTV</sequence>
<name>A0ABN2FAW8_9ACTN</name>
<organism evidence="2 3">
    <name type="scientific">Kribbella alba</name>
    <dbReference type="NCBI Taxonomy" id="190197"/>
    <lineage>
        <taxon>Bacteria</taxon>
        <taxon>Bacillati</taxon>
        <taxon>Actinomycetota</taxon>
        <taxon>Actinomycetes</taxon>
        <taxon>Propionibacteriales</taxon>
        <taxon>Kribbellaceae</taxon>
        <taxon>Kribbella</taxon>
    </lineage>
</organism>
<keyword evidence="1" id="KW-0812">Transmembrane</keyword>
<reference evidence="2 3" key="1">
    <citation type="journal article" date="2019" name="Int. J. Syst. Evol. Microbiol.">
        <title>The Global Catalogue of Microorganisms (GCM) 10K type strain sequencing project: providing services to taxonomists for standard genome sequencing and annotation.</title>
        <authorList>
            <consortium name="The Broad Institute Genomics Platform"/>
            <consortium name="The Broad Institute Genome Sequencing Center for Infectious Disease"/>
            <person name="Wu L."/>
            <person name="Ma J."/>
        </authorList>
    </citation>
    <scope>NUCLEOTIDE SEQUENCE [LARGE SCALE GENOMIC DNA]</scope>
    <source>
        <strain evidence="2 3">JCM 14306</strain>
    </source>
</reference>
<gene>
    <name evidence="2" type="ORF">GCM10009744_29910</name>
</gene>
<accession>A0ABN2FAW8</accession>
<dbReference type="EMBL" id="BAAANE010000004">
    <property type="protein sequence ID" value="GAA1638496.1"/>
    <property type="molecule type" value="Genomic_DNA"/>
</dbReference>
<evidence type="ECO:0000313" key="2">
    <source>
        <dbReference type="EMBL" id="GAA1638496.1"/>
    </source>
</evidence>
<evidence type="ECO:0000313" key="3">
    <source>
        <dbReference type="Proteomes" id="UP001501319"/>
    </source>
</evidence>